<reference evidence="2 3" key="1">
    <citation type="submission" date="2014-08" db="EMBL/GenBank/DDBJ databases">
        <title>Complete genome sequence of Corynebacterium aquilae S-613T(T) (=DSM 44791(T)), isolated from the choana of a healthy golden eagle.</title>
        <authorList>
            <person name="Ruckert C."/>
            <person name="Albersmeier A."/>
            <person name="Winkler A."/>
            <person name="Kalinowski J."/>
        </authorList>
    </citation>
    <scope>NUCLEOTIDE SEQUENCE [LARGE SCALE GENOMIC DNA]</scope>
    <source>
        <strain evidence="2 3">S-613</strain>
    </source>
</reference>
<gene>
    <name evidence="2" type="ORF">CAQU_01540</name>
</gene>
<keyword evidence="3" id="KW-1185">Reference proteome</keyword>
<dbReference type="AlphaFoldDB" id="A0A1L7CDP3"/>
<evidence type="ECO:0000256" key="1">
    <source>
        <dbReference type="SAM" id="Phobius"/>
    </source>
</evidence>
<dbReference type="STRING" id="1431546.CAQU_01540"/>
<name>A0A1L7CDP3_9CORY</name>
<keyword evidence="1" id="KW-0472">Membrane</keyword>
<organism evidence="2 3">
    <name type="scientific">Corynebacterium aquilae DSM 44791</name>
    <dbReference type="NCBI Taxonomy" id="1431546"/>
    <lineage>
        <taxon>Bacteria</taxon>
        <taxon>Bacillati</taxon>
        <taxon>Actinomycetota</taxon>
        <taxon>Actinomycetes</taxon>
        <taxon>Mycobacteriales</taxon>
        <taxon>Corynebacteriaceae</taxon>
        <taxon>Corynebacterium</taxon>
    </lineage>
</organism>
<sequence length="139" mass="15282">MRVLASRRFRQIIWGLYITSLVCALCLILGPLINDHKIASNQGRALARVIAVTDLRTTIDYQDETGQFHTPPEGVLYPGNLGPGQLVWVNYSKDNPDLVKVEGRTWRLALIPAGSVALSSTIIAAIVISISKRMAKKLT</sequence>
<feature type="transmembrane region" description="Helical" evidence="1">
    <location>
        <begin position="108"/>
        <end position="130"/>
    </location>
</feature>
<dbReference type="RefSeq" id="WP_075724611.1">
    <property type="nucleotide sequence ID" value="NZ_CP009245.1"/>
</dbReference>
<dbReference type="OrthoDB" id="4426042at2"/>
<dbReference type="EMBL" id="CP009245">
    <property type="protein sequence ID" value="APT83971.1"/>
    <property type="molecule type" value="Genomic_DNA"/>
</dbReference>
<keyword evidence="1" id="KW-0812">Transmembrane</keyword>
<protein>
    <recommendedName>
        <fullName evidence="4">DUF3592 domain-containing protein</fullName>
    </recommendedName>
</protein>
<feature type="transmembrane region" description="Helical" evidence="1">
    <location>
        <begin position="12"/>
        <end position="33"/>
    </location>
</feature>
<accession>A0A1L7CDP3</accession>
<evidence type="ECO:0000313" key="3">
    <source>
        <dbReference type="Proteomes" id="UP000185478"/>
    </source>
</evidence>
<proteinExistence type="predicted"/>
<evidence type="ECO:0008006" key="4">
    <source>
        <dbReference type="Google" id="ProtNLM"/>
    </source>
</evidence>
<dbReference type="Proteomes" id="UP000185478">
    <property type="component" value="Chromosome"/>
</dbReference>
<dbReference type="KEGG" id="caqu:CAQU_01540"/>
<evidence type="ECO:0000313" key="2">
    <source>
        <dbReference type="EMBL" id="APT83971.1"/>
    </source>
</evidence>
<keyword evidence="1" id="KW-1133">Transmembrane helix</keyword>